<comment type="function">
    <text evidence="1">May function as sodium-coupled metabolite transporter across the chloroplast envelope.</text>
</comment>
<keyword evidence="5" id="KW-0813">Transport</keyword>
<comment type="subcellular location">
    <subcellularLocation>
        <location evidence="3">Membrane</location>
        <topology evidence="3">Multi-pass membrane protein</topology>
    </subcellularLocation>
    <subcellularLocation>
        <location evidence="2">Plastid</location>
        <location evidence="2">Chloroplast envelope</location>
    </subcellularLocation>
</comment>
<dbReference type="Gramene" id="OPUNC02G17040.1">
    <property type="protein sequence ID" value="OPUNC02G17040.1"/>
    <property type="gene ID" value="OPUNC02G17040"/>
</dbReference>
<evidence type="ECO:0000256" key="6">
    <source>
        <dbReference type="ARBA" id="ARBA00022528"/>
    </source>
</evidence>
<feature type="region of interest" description="Disordered" evidence="14">
    <location>
        <begin position="82"/>
        <end position="102"/>
    </location>
</feature>
<feature type="transmembrane region" description="Helical" evidence="15">
    <location>
        <begin position="341"/>
        <end position="367"/>
    </location>
</feature>
<evidence type="ECO:0000256" key="7">
    <source>
        <dbReference type="ARBA" id="ARBA00022640"/>
    </source>
</evidence>
<keyword evidence="11 15" id="KW-0472">Membrane</keyword>
<name>A0A0E0K0L8_ORYPU</name>
<evidence type="ECO:0000256" key="5">
    <source>
        <dbReference type="ARBA" id="ARBA00022448"/>
    </source>
</evidence>
<dbReference type="STRING" id="4537.A0A0E0K0L8"/>
<dbReference type="GO" id="GO:0016020">
    <property type="term" value="C:membrane"/>
    <property type="evidence" value="ECO:0007669"/>
    <property type="project" value="UniProtKB-SubCell"/>
</dbReference>
<reference evidence="16" key="2">
    <citation type="submission" date="2018-05" db="EMBL/GenBank/DDBJ databases">
        <title>OpunRS2 (Oryza punctata Reference Sequence Version 2).</title>
        <authorList>
            <person name="Zhang J."/>
            <person name="Kudrna D."/>
            <person name="Lee S."/>
            <person name="Talag J."/>
            <person name="Welchert J."/>
            <person name="Wing R.A."/>
        </authorList>
    </citation>
    <scope>NUCLEOTIDE SEQUENCE [LARGE SCALE GENOMIC DNA]</scope>
</reference>
<keyword evidence="7" id="KW-0934">Plastid</keyword>
<reference evidence="16" key="1">
    <citation type="submission" date="2015-04" db="UniProtKB">
        <authorList>
            <consortium name="EnsemblPlants"/>
        </authorList>
    </citation>
    <scope>IDENTIFICATION</scope>
</reference>
<evidence type="ECO:0000256" key="10">
    <source>
        <dbReference type="ARBA" id="ARBA00022989"/>
    </source>
</evidence>
<dbReference type="InterPro" id="IPR016833">
    <property type="entry name" value="Put_Na-Bile_cotransptr"/>
</dbReference>
<dbReference type="PANTHER" id="PTHR18640">
    <property type="entry name" value="SOLUTE CARRIER FAMILY 10 MEMBER 7"/>
    <property type="match status" value="1"/>
</dbReference>
<evidence type="ECO:0000256" key="14">
    <source>
        <dbReference type="SAM" id="MobiDB-lite"/>
    </source>
</evidence>
<feature type="transmembrane region" description="Helical" evidence="15">
    <location>
        <begin position="238"/>
        <end position="263"/>
    </location>
</feature>
<evidence type="ECO:0000256" key="12">
    <source>
        <dbReference type="ARBA" id="ARBA00067138"/>
    </source>
</evidence>
<dbReference type="OMA" id="LPIMIYH"/>
<evidence type="ECO:0000256" key="9">
    <source>
        <dbReference type="ARBA" id="ARBA00022946"/>
    </source>
</evidence>
<protein>
    <recommendedName>
        <fullName evidence="12">Probable sodium/metabolite cotransporter BASS4, chloroplastic</fullName>
    </recommendedName>
    <alternativeName>
        <fullName evidence="13">Bile acid-sodium symporter family protein 4</fullName>
    </alternativeName>
</protein>
<sequence>MNLAVRRGSRIHPHLRAPPHTPVAAGFLRLRLAMATTHHLCLLRPTVLSVPVRLRAPWPPHPRLPTAASSYHAPTHLRRLRPLPATAGGASPGGADGGKRPAPAATSFPLGAALVDFARSNFLPLALIAGIALGLMDPTLGCLAHKYSLSKYSTFGIFLISGLTLRTKELGAALEAWPAALFGLASILLFTPFLAQFIMQIKFFPHEFITGLAMFCCMPTTLSSGVTLTQLVGGNTALALAMTAISNLLGIMIVPLSLAKYIGVGAGVSLPTEKLFKSLVTTLLIPIILGKVARETSKGIAGFVDGNKQGFSVTSAILLSLVPWIQVSRSRSLLLSVQPKAFAVAVTVGVLLHFALLAFNASALHILSRLEQREVSVFARNEYARAVILVASQKTLPVLVAVVEQLGGALGESGLLVIPCVAAHINQIIIDSIIVNWWRQRDQQFANAK</sequence>
<dbReference type="Gene3D" id="1.20.1530.20">
    <property type="match status" value="1"/>
</dbReference>
<evidence type="ECO:0000256" key="1">
    <source>
        <dbReference type="ARBA" id="ARBA00003198"/>
    </source>
</evidence>
<keyword evidence="6" id="KW-0150">Chloroplast</keyword>
<evidence type="ECO:0000256" key="2">
    <source>
        <dbReference type="ARBA" id="ARBA00004119"/>
    </source>
</evidence>
<dbReference type="Proteomes" id="UP000026962">
    <property type="component" value="Chromosome 2"/>
</dbReference>
<keyword evidence="8 15" id="KW-0812">Transmembrane</keyword>
<keyword evidence="17" id="KW-1185">Reference proteome</keyword>
<dbReference type="GO" id="GO:0009941">
    <property type="term" value="C:chloroplast envelope"/>
    <property type="evidence" value="ECO:0007669"/>
    <property type="project" value="UniProtKB-SubCell"/>
</dbReference>
<organism evidence="16">
    <name type="scientific">Oryza punctata</name>
    <name type="common">Red rice</name>
    <dbReference type="NCBI Taxonomy" id="4537"/>
    <lineage>
        <taxon>Eukaryota</taxon>
        <taxon>Viridiplantae</taxon>
        <taxon>Streptophyta</taxon>
        <taxon>Embryophyta</taxon>
        <taxon>Tracheophyta</taxon>
        <taxon>Spermatophyta</taxon>
        <taxon>Magnoliopsida</taxon>
        <taxon>Liliopsida</taxon>
        <taxon>Poales</taxon>
        <taxon>Poaceae</taxon>
        <taxon>BOP clade</taxon>
        <taxon>Oryzoideae</taxon>
        <taxon>Oryzeae</taxon>
        <taxon>Oryzinae</taxon>
        <taxon>Oryza</taxon>
    </lineage>
</organism>
<evidence type="ECO:0000256" key="4">
    <source>
        <dbReference type="ARBA" id="ARBA00006528"/>
    </source>
</evidence>
<dbReference type="InterPro" id="IPR038770">
    <property type="entry name" value="Na+/solute_symporter_sf"/>
</dbReference>
<comment type="similarity">
    <text evidence="4">Belongs to the bile acid:sodium symporter (BASS) (TC 2.A.28) family.</text>
</comment>
<evidence type="ECO:0000256" key="13">
    <source>
        <dbReference type="ARBA" id="ARBA00076034"/>
    </source>
</evidence>
<proteinExistence type="inferred from homology"/>
<evidence type="ECO:0000313" key="16">
    <source>
        <dbReference type="EnsemblPlants" id="OPUNC02G17040.1"/>
    </source>
</evidence>
<feature type="transmembrane region" description="Helical" evidence="15">
    <location>
        <begin position="117"/>
        <end position="136"/>
    </location>
</feature>
<dbReference type="eggNOG" id="KOG4821">
    <property type="taxonomic scope" value="Eukaryota"/>
</dbReference>
<keyword evidence="10 15" id="KW-1133">Transmembrane helix</keyword>
<dbReference type="EnsemblPlants" id="OPUNC02G17040.1">
    <property type="protein sequence ID" value="OPUNC02G17040.1"/>
    <property type="gene ID" value="OPUNC02G17040"/>
</dbReference>
<evidence type="ECO:0000256" key="8">
    <source>
        <dbReference type="ARBA" id="ARBA00022692"/>
    </source>
</evidence>
<dbReference type="HOGENOM" id="CLU_033952_0_1_1"/>
<dbReference type="AlphaFoldDB" id="A0A0E0K0L8"/>
<evidence type="ECO:0000256" key="15">
    <source>
        <dbReference type="SAM" id="Phobius"/>
    </source>
</evidence>
<evidence type="ECO:0000313" key="17">
    <source>
        <dbReference type="Proteomes" id="UP000026962"/>
    </source>
</evidence>
<keyword evidence="9" id="KW-0809">Transit peptide</keyword>
<evidence type="ECO:0000256" key="11">
    <source>
        <dbReference type="ARBA" id="ARBA00023136"/>
    </source>
</evidence>
<dbReference type="PANTHER" id="PTHR18640:SF10">
    <property type="entry name" value="SODIUM_METABOLITE COTRANSPORTER BASS4, CHLOROPLASTIC-RELATED"/>
    <property type="match status" value="1"/>
</dbReference>
<feature type="transmembrane region" description="Helical" evidence="15">
    <location>
        <begin position="177"/>
        <end position="199"/>
    </location>
</feature>
<dbReference type="FunFam" id="1.20.1530.20:FF:000021">
    <property type="entry name" value="Probable sodium/metabolite cotransporter BASS4, chloroplastic"/>
    <property type="match status" value="1"/>
</dbReference>
<dbReference type="Pfam" id="PF13593">
    <property type="entry name" value="SBF_like"/>
    <property type="match status" value="1"/>
</dbReference>
<accession>A0A0E0K0L8</accession>
<feature type="transmembrane region" description="Helical" evidence="15">
    <location>
        <begin position="211"/>
        <end position="232"/>
    </location>
</feature>
<evidence type="ECO:0000256" key="3">
    <source>
        <dbReference type="ARBA" id="ARBA00004141"/>
    </source>
</evidence>